<proteinExistence type="predicted"/>
<dbReference type="Gene3D" id="1.10.10.60">
    <property type="entry name" value="Homeodomain-like"/>
    <property type="match status" value="1"/>
</dbReference>
<dbReference type="GO" id="GO:0003700">
    <property type="term" value="F:DNA-binding transcription factor activity"/>
    <property type="evidence" value="ECO:0007669"/>
    <property type="project" value="TreeGrafter"/>
</dbReference>
<dbReference type="Gene3D" id="1.10.357.10">
    <property type="entry name" value="Tetracycline Repressor, domain 2"/>
    <property type="match status" value="1"/>
</dbReference>
<gene>
    <name evidence="7" type="ORF">BJY24_002318</name>
</gene>
<dbReference type="RefSeq" id="WP_051160901.1">
    <property type="nucleotide sequence ID" value="NZ_JACHIT010000001.1"/>
</dbReference>
<dbReference type="PROSITE" id="PS50977">
    <property type="entry name" value="HTH_TETR_2"/>
    <property type="match status" value="1"/>
</dbReference>
<dbReference type="InterPro" id="IPR050109">
    <property type="entry name" value="HTH-type_TetR-like_transc_reg"/>
</dbReference>
<evidence type="ECO:0000256" key="5">
    <source>
        <dbReference type="SAM" id="MobiDB-lite"/>
    </source>
</evidence>
<dbReference type="GO" id="GO:0045892">
    <property type="term" value="P:negative regulation of DNA-templated transcription"/>
    <property type="evidence" value="ECO:0007669"/>
    <property type="project" value="InterPro"/>
</dbReference>
<dbReference type="Pfam" id="PF02909">
    <property type="entry name" value="TetR_C_1"/>
    <property type="match status" value="1"/>
</dbReference>
<keyword evidence="3" id="KW-0804">Transcription</keyword>
<keyword evidence="2 4" id="KW-0238">DNA-binding</keyword>
<evidence type="ECO:0000256" key="4">
    <source>
        <dbReference type="PROSITE-ProRule" id="PRU00335"/>
    </source>
</evidence>
<dbReference type="InterPro" id="IPR023772">
    <property type="entry name" value="DNA-bd_HTH_TetR-type_CS"/>
</dbReference>
<dbReference type="InterPro" id="IPR009057">
    <property type="entry name" value="Homeodomain-like_sf"/>
</dbReference>
<sequence>MATETTKGATPQEIPSVWTRPQRSRREMPALSRDQIVDEAIALLDAEGYEALSMRKLGARLGAGATSLYTHVSNKDELLELVVDQAFGEVRAPDAAASDEWRDTLLTLSRGIRDTMLRHPWIGVVMSSAGLAYLGPNLMGLSESMLTVIEEAGFDEEAADRAMQAIFAYLIGSTSGEAAMMTTVARSGLSEQEWIDRIQAVAEQVARPYPRIYKRTLAQRDTDAARTREDGFVAELGLIMDGLELRRGR</sequence>
<feature type="domain" description="HTH tetR-type" evidence="6">
    <location>
        <begin position="30"/>
        <end position="90"/>
    </location>
</feature>
<dbReference type="GO" id="GO:0000976">
    <property type="term" value="F:transcription cis-regulatory region binding"/>
    <property type="evidence" value="ECO:0007669"/>
    <property type="project" value="TreeGrafter"/>
</dbReference>
<dbReference type="InterPro" id="IPR001647">
    <property type="entry name" value="HTH_TetR"/>
</dbReference>
<evidence type="ECO:0000313" key="7">
    <source>
        <dbReference type="EMBL" id="MBB5913451.1"/>
    </source>
</evidence>
<name>A0A7W9PC62_9NOCA</name>
<dbReference type="EMBL" id="JACHIT010000001">
    <property type="protein sequence ID" value="MBB5913451.1"/>
    <property type="molecule type" value="Genomic_DNA"/>
</dbReference>
<dbReference type="PRINTS" id="PR00455">
    <property type="entry name" value="HTHTETR"/>
</dbReference>
<feature type="region of interest" description="Disordered" evidence="5">
    <location>
        <begin position="1"/>
        <end position="29"/>
    </location>
</feature>
<protein>
    <submittedName>
        <fullName evidence="7">AcrR family transcriptional regulator</fullName>
    </submittedName>
</protein>
<feature type="DNA-binding region" description="H-T-H motif" evidence="4">
    <location>
        <begin position="53"/>
        <end position="72"/>
    </location>
</feature>
<dbReference type="SUPFAM" id="SSF48498">
    <property type="entry name" value="Tetracyclin repressor-like, C-terminal domain"/>
    <property type="match status" value="1"/>
</dbReference>
<accession>A0A7W9PC62</accession>
<keyword evidence="1" id="KW-0805">Transcription regulation</keyword>
<dbReference type="InterPro" id="IPR036271">
    <property type="entry name" value="Tet_transcr_reg_TetR-rel_C_sf"/>
</dbReference>
<comment type="caution">
    <text evidence="7">The sequence shown here is derived from an EMBL/GenBank/DDBJ whole genome shotgun (WGS) entry which is preliminary data.</text>
</comment>
<reference evidence="7 8" key="1">
    <citation type="submission" date="2020-08" db="EMBL/GenBank/DDBJ databases">
        <title>Sequencing the genomes of 1000 actinobacteria strains.</title>
        <authorList>
            <person name="Klenk H.-P."/>
        </authorList>
    </citation>
    <scope>NUCLEOTIDE SEQUENCE [LARGE SCALE GENOMIC DNA]</scope>
    <source>
        <strain evidence="7 8">DSM 43582</strain>
    </source>
</reference>
<evidence type="ECO:0000259" key="6">
    <source>
        <dbReference type="PROSITE" id="PS50977"/>
    </source>
</evidence>
<dbReference type="InterPro" id="IPR004111">
    <property type="entry name" value="Repressor_TetR_C"/>
</dbReference>
<dbReference type="SUPFAM" id="SSF46689">
    <property type="entry name" value="Homeodomain-like"/>
    <property type="match status" value="1"/>
</dbReference>
<evidence type="ECO:0000256" key="3">
    <source>
        <dbReference type="ARBA" id="ARBA00023163"/>
    </source>
</evidence>
<dbReference type="PANTHER" id="PTHR30055">
    <property type="entry name" value="HTH-TYPE TRANSCRIPTIONAL REGULATOR RUTR"/>
    <property type="match status" value="1"/>
</dbReference>
<organism evidence="7 8">
    <name type="scientific">Nocardia transvalensis</name>
    <dbReference type="NCBI Taxonomy" id="37333"/>
    <lineage>
        <taxon>Bacteria</taxon>
        <taxon>Bacillati</taxon>
        <taxon>Actinomycetota</taxon>
        <taxon>Actinomycetes</taxon>
        <taxon>Mycobacteriales</taxon>
        <taxon>Nocardiaceae</taxon>
        <taxon>Nocardia</taxon>
    </lineage>
</organism>
<evidence type="ECO:0000313" key="8">
    <source>
        <dbReference type="Proteomes" id="UP000540412"/>
    </source>
</evidence>
<dbReference type="Pfam" id="PF00440">
    <property type="entry name" value="TetR_N"/>
    <property type="match status" value="1"/>
</dbReference>
<dbReference type="Proteomes" id="UP000540412">
    <property type="component" value="Unassembled WGS sequence"/>
</dbReference>
<evidence type="ECO:0000256" key="2">
    <source>
        <dbReference type="ARBA" id="ARBA00023125"/>
    </source>
</evidence>
<dbReference type="PROSITE" id="PS01081">
    <property type="entry name" value="HTH_TETR_1"/>
    <property type="match status" value="1"/>
</dbReference>
<keyword evidence="8" id="KW-1185">Reference proteome</keyword>
<evidence type="ECO:0000256" key="1">
    <source>
        <dbReference type="ARBA" id="ARBA00023015"/>
    </source>
</evidence>
<dbReference type="PANTHER" id="PTHR30055:SF151">
    <property type="entry name" value="TRANSCRIPTIONAL REGULATORY PROTEIN"/>
    <property type="match status" value="1"/>
</dbReference>
<dbReference type="AlphaFoldDB" id="A0A7W9PC62"/>